<protein>
    <recommendedName>
        <fullName evidence="2">Virion structural protein</fullName>
    </recommendedName>
</protein>
<dbReference type="EMBL" id="AAMIYH010000015">
    <property type="protein sequence ID" value="EDH8303011.1"/>
    <property type="molecule type" value="Genomic_DNA"/>
</dbReference>
<comment type="caution">
    <text evidence="1">The sequence shown here is derived from an EMBL/GenBank/DDBJ whole genome shotgun (WGS) entry which is preliminary data.</text>
</comment>
<organism evidence="1">
    <name type="scientific">Salmonella enterica subsp. enterica serovar Chester</name>
    <dbReference type="NCBI Taxonomy" id="149386"/>
    <lineage>
        <taxon>Bacteria</taxon>
        <taxon>Pseudomonadati</taxon>
        <taxon>Pseudomonadota</taxon>
        <taxon>Gammaproteobacteria</taxon>
        <taxon>Enterobacterales</taxon>
        <taxon>Enterobacteriaceae</taxon>
        <taxon>Salmonella</taxon>
    </lineage>
</organism>
<name>A0A635R843_SALET</name>
<sequence>MAKKLLLFAHNPAAMQTMLLNQLQDVEDADGQIYLRDPTDPVVYLAEMGTMMGHATLMGLQESIPKTFPSMAQTYDDLFRHMSDVDYVDVFAQPATTELLLLIDVDSLISKAFPLQIAGVRKVVIPRDTVFTVSGYTFAIQYPIEIRVLPYGTNENPAFQVLWITETQSPISPVSTNALEWELTSTNTTSSQLLAIHIPVMQYAVKEESNTVEGNNTFVMTRAYTNKFFYVRVWMKATGSNKWVEIQHTHSRDVYDPNTPTALIQVGNGNIRCTIPSIYMAKNLVSGTIRMDVYTTLGPLELDISAYPSDEYSFSLRDLNEEYDANYINPIKAFSIKQLAAKAGKMLSGGRSQLSFSDLRTRVVNNAVGARKLPVTEKQLEATVSDYGLTLSKPNDYVTSRTYFMTAPMLESTIANVSSPIGTITAPFYFSWNELVNLPTVKVNGNRLTILPDTLYRFTDTSLTVDAEMTVLAKTMRKEDLINAANTNRYLFTPFHYVVDINNKAIDVRIYQLDKPLLNSKRFIATNVSTELSVVTADYTIEKTEAGYVLRTVTKSEAPYQALTDDQVFAQLSFRPRNSDNTLAYINGTLVGKQGSERVWEFLLETNLDVDRNDELVLTNTRINGSNPTETPVALLTDFNLFYGCTGYYPGNYERVEMDALITAPSRDAIGITHEIFKIELGKAMTYYWRKARAVTDSINYEYYDKDVLATWEIDVVKRDENGVPVYTYDAGRTPPLQITYEHRKGDPKLDETGQQIILHREGDLVKDEYGNPKIAKSRSIKFRSEMAVFDARYKFATTASAKSYLNAVIENIVNYVTVVLPTLKPMLLERTEGYFVPITTMGYIDARTEDGVVTPIPAENQFTVRYYLTAANRSNSDLLTQIRKKTSQVINDYLGSHLTISATEIGNKLSETLDTSIIGVELDAMGPDKDMRLFTVVSEAARATIGKKLDIEASGDIGLKDDVVIVYNRHDTTAD</sequence>
<accession>A0A635R843</accession>
<evidence type="ECO:0000313" key="1">
    <source>
        <dbReference type="EMBL" id="EDH8303011.1"/>
    </source>
</evidence>
<reference evidence="1" key="1">
    <citation type="submission" date="2018-07" db="EMBL/GenBank/DDBJ databases">
        <authorList>
            <person name="Ashton P.M."/>
            <person name="Dallman T."/>
            <person name="Nair S."/>
            <person name="De Pinna E."/>
            <person name="Peters T."/>
            <person name="Grant K."/>
        </authorList>
    </citation>
    <scope>NUCLEOTIDE SEQUENCE</scope>
    <source>
        <strain evidence="1">368335</strain>
    </source>
</reference>
<evidence type="ECO:0008006" key="2">
    <source>
        <dbReference type="Google" id="ProtNLM"/>
    </source>
</evidence>
<dbReference type="AlphaFoldDB" id="A0A635R843"/>
<proteinExistence type="predicted"/>
<gene>
    <name evidence="1" type="ORF">CB695_16190</name>
</gene>